<protein>
    <recommendedName>
        <fullName evidence="3">DUF4145 domain-containing protein</fullName>
    </recommendedName>
</protein>
<organism evidence="1 2">
    <name type="scientific">Marinomonas alcarazii</name>
    <dbReference type="NCBI Taxonomy" id="491949"/>
    <lineage>
        <taxon>Bacteria</taxon>
        <taxon>Pseudomonadati</taxon>
        <taxon>Pseudomonadota</taxon>
        <taxon>Gammaproteobacteria</taxon>
        <taxon>Oceanospirillales</taxon>
        <taxon>Oceanospirillaceae</taxon>
        <taxon>Marinomonas</taxon>
    </lineage>
</organism>
<reference evidence="1 2" key="1">
    <citation type="submission" date="2018-06" db="EMBL/GenBank/DDBJ databases">
        <title>Genomic Encyclopedia of Type Strains, Phase III (KMG-III): the genomes of soil and plant-associated and newly described type strains.</title>
        <authorList>
            <person name="Whitman W."/>
        </authorList>
    </citation>
    <scope>NUCLEOTIDE SEQUENCE [LARGE SCALE GENOMIC DNA]</scope>
    <source>
        <strain evidence="1 2">CECT 7730</strain>
    </source>
</reference>
<gene>
    <name evidence="1" type="ORF">DFP75_10195</name>
</gene>
<dbReference type="Proteomes" id="UP000247551">
    <property type="component" value="Unassembled WGS sequence"/>
</dbReference>
<dbReference type="AlphaFoldDB" id="A0A318V7L4"/>
<evidence type="ECO:0000313" key="1">
    <source>
        <dbReference type="EMBL" id="PYF84073.1"/>
    </source>
</evidence>
<proteinExistence type="predicted"/>
<keyword evidence="2" id="KW-1185">Reference proteome</keyword>
<sequence length="278" mass="31914">MESIDFCTFVENSSLYEEAEINIDLINNHGYVSLNAEMIPNFYCSSCARNQKFDLMNNNESENYWKKTLSNIFRVVYRCRNCKNSYKTLSLRVVSPSDRYNLGTGTHSVKVQKVGEFPERVIPIPKRIERLMGGDRKLFYKGLKCENLGMGIAAFAYYRRVIDSKKNVIFDEIIKVLKIDGSDELLIEELTAAKSETQFTKSIGRIKKALPNSLKIQGQDPLKLLYAALSEGLHSKQDEECLQNAKDIKIIIFYLIEKIELALNDDDALKEAVKRLRK</sequence>
<dbReference type="RefSeq" id="WP_110571550.1">
    <property type="nucleotide sequence ID" value="NZ_QKLW01000001.1"/>
</dbReference>
<evidence type="ECO:0008006" key="3">
    <source>
        <dbReference type="Google" id="ProtNLM"/>
    </source>
</evidence>
<comment type="caution">
    <text evidence="1">The sequence shown here is derived from an EMBL/GenBank/DDBJ whole genome shotgun (WGS) entry which is preliminary data.</text>
</comment>
<name>A0A318V7L4_9GAMM</name>
<dbReference type="EMBL" id="QKLW01000001">
    <property type="protein sequence ID" value="PYF84073.1"/>
    <property type="molecule type" value="Genomic_DNA"/>
</dbReference>
<accession>A0A318V7L4</accession>
<evidence type="ECO:0000313" key="2">
    <source>
        <dbReference type="Proteomes" id="UP000247551"/>
    </source>
</evidence>